<sequence length="284" mass="32937">MKRDFSKLNTVKQQLTIADTVSVGGYQLHMLDDEPMIQDLHLADRLGYDRPRRIRELIKKMIDRGQLKPEQVRRVTRRTPKGGPPHTIYHLNEHACIKVITRSGTDLADQITDEVIDVFIAARRGEIHQPTLKEKYAQVFLEMAAINPPTPGFYSIVKASSDMLFACLSAGLPFDEHNLAIISIGQYWRKHYDQKNLSKFYGEPKRYRQRYPDSFPQAAMNDHKKVWHYPTSSLEAFERWLTMEYLPKHYPNYLSRKVKLGHITADTKLQLIDAVNDRFLLASA</sequence>
<dbReference type="Proteomes" id="UP000886667">
    <property type="component" value="Unassembled WGS sequence"/>
</dbReference>
<proteinExistence type="predicted"/>
<feature type="domain" description="BstA-like C-terminal" evidence="1">
    <location>
        <begin position="151"/>
        <end position="259"/>
    </location>
</feature>
<comment type="caution">
    <text evidence="2">The sequence shown here is derived from an EMBL/GenBank/DDBJ whole genome shotgun (WGS) entry which is preliminary data.</text>
</comment>
<gene>
    <name evidence="2" type="ORF">JAZ07_17035</name>
</gene>
<dbReference type="AlphaFoldDB" id="A0A9E4N5V4"/>
<dbReference type="EMBL" id="JAEPCM010000606">
    <property type="protein sequence ID" value="MCG7948051.1"/>
    <property type="molecule type" value="Genomic_DNA"/>
</dbReference>
<name>A0A9E4N5V4_9GAMM</name>
<dbReference type="Pfam" id="PF26567">
    <property type="entry name" value="BstA_C"/>
    <property type="match status" value="1"/>
</dbReference>
<dbReference type="InterPro" id="IPR058744">
    <property type="entry name" value="BstA-like_C"/>
</dbReference>
<evidence type="ECO:0000313" key="2">
    <source>
        <dbReference type="EMBL" id="MCG7948051.1"/>
    </source>
</evidence>
<organism evidence="2 3">
    <name type="scientific">Candidatus Thiodiazotropha taylori</name>
    <dbReference type="NCBI Taxonomy" id="2792791"/>
    <lineage>
        <taxon>Bacteria</taxon>
        <taxon>Pseudomonadati</taxon>
        <taxon>Pseudomonadota</taxon>
        <taxon>Gammaproteobacteria</taxon>
        <taxon>Chromatiales</taxon>
        <taxon>Sedimenticolaceae</taxon>
        <taxon>Candidatus Thiodiazotropha</taxon>
    </lineage>
</organism>
<evidence type="ECO:0000313" key="3">
    <source>
        <dbReference type="Proteomes" id="UP000886667"/>
    </source>
</evidence>
<reference evidence="2" key="1">
    <citation type="journal article" date="2021" name="Proc. Natl. Acad. Sci. U.S.A.">
        <title>Global biogeography of chemosynthetic symbionts reveals both localized and globally distributed symbiont groups. .</title>
        <authorList>
            <person name="Osvatic J.T."/>
            <person name="Wilkins L.G.E."/>
            <person name="Leibrecht L."/>
            <person name="Leray M."/>
            <person name="Zauner S."/>
            <person name="Polzin J."/>
            <person name="Camacho Y."/>
            <person name="Gros O."/>
            <person name="van Gils J.A."/>
            <person name="Eisen J.A."/>
            <person name="Petersen J.M."/>
            <person name="Yuen B."/>
        </authorList>
    </citation>
    <scope>NUCLEOTIDE SEQUENCE</scope>
    <source>
        <strain evidence="2">MAGclacostrist064TRANS</strain>
    </source>
</reference>
<evidence type="ECO:0000259" key="1">
    <source>
        <dbReference type="Pfam" id="PF26567"/>
    </source>
</evidence>
<accession>A0A9E4N5V4</accession>
<protein>
    <recommendedName>
        <fullName evidence="1">BstA-like C-terminal domain-containing protein</fullName>
    </recommendedName>
</protein>